<proteinExistence type="predicted"/>
<accession>A0ABW4P490</accession>
<sequence>MKPNHVVTYDGLPASAGAAHSLRTRKPRAAYEHVSRFVDGNTSPISFAEVGFRIWSGGPEDVTARLVSRTEEALGGPRRRDRTHTEWAVGADVLEAMLDLLGDAGTDARTGHGHSLAAVTWSAPVRLIDSTTGGVYEGIDADTFGMFPVDGYGRMLGESGVRATIGTASSSLSLWLNFPADERLAVAAAQVQENLPFRLSTKHWRTWQPTRDGRGYRSTRIPAPL</sequence>
<dbReference type="Proteomes" id="UP001597286">
    <property type="component" value="Unassembled WGS sequence"/>
</dbReference>
<gene>
    <name evidence="1" type="ORF">ACFSJG_11155</name>
</gene>
<dbReference type="RefSeq" id="WP_378485304.1">
    <property type="nucleotide sequence ID" value="NZ_JBHUFB010000010.1"/>
</dbReference>
<name>A0ABW4P490_9NOCA</name>
<comment type="caution">
    <text evidence="1">The sequence shown here is derived from an EMBL/GenBank/DDBJ whole genome shotgun (WGS) entry which is preliminary data.</text>
</comment>
<evidence type="ECO:0000313" key="2">
    <source>
        <dbReference type="Proteomes" id="UP001597286"/>
    </source>
</evidence>
<reference evidence="2" key="1">
    <citation type="journal article" date="2019" name="Int. J. Syst. Evol. Microbiol.">
        <title>The Global Catalogue of Microorganisms (GCM) 10K type strain sequencing project: providing services to taxonomists for standard genome sequencing and annotation.</title>
        <authorList>
            <consortium name="The Broad Institute Genomics Platform"/>
            <consortium name="The Broad Institute Genome Sequencing Center for Infectious Disease"/>
            <person name="Wu L."/>
            <person name="Ma J."/>
        </authorList>
    </citation>
    <scope>NUCLEOTIDE SEQUENCE [LARGE SCALE GENOMIC DNA]</scope>
    <source>
        <strain evidence="2">DT72</strain>
    </source>
</reference>
<evidence type="ECO:0000313" key="1">
    <source>
        <dbReference type="EMBL" id="MFD1812774.1"/>
    </source>
</evidence>
<dbReference type="EMBL" id="JBHUFB010000010">
    <property type="protein sequence ID" value="MFD1812774.1"/>
    <property type="molecule type" value="Genomic_DNA"/>
</dbReference>
<protein>
    <submittedName>
        <fullName evidence="1">Uncharacterized protein</fullName>
    </submittedName>
</protein>
<keyword evidence="2" id="KW-1185">Reference proteome</keyword>
<organism evidence="1 2">
    <name type="scientific">Rhodococcus gannanensis</name>
    <dbReference type="NCBI Taxonomy" id="1960308"/>
    <lineage>
        <taxon>Bacteria</taxon>
        <taxon>Bacillati</taxon>
        <taxon>Actinomycetota</taxon>
        <taxon>Actinomycetes</taxon>
        <taxon>Mycobacteriales</taxon>
        <taxon>Nocardiaceae</taxon>
        <taxon>Rhodococcus</taxon>
    </lineage>
</organism>